<dbReference type="Proteomes" id="UP001285921">
    <property type="component" value="Unassembled WGS sequence"/>
</dbReference>
<dbReference type="PROSITE" id="PS51186">
    <property type="entry name" value="GNAT"/>
    <property type="match status" value="1"/>
</dbReference>
<dbReference type="InterPro" id="IPR051531">
    <property type="entry name" value="N-acetyltransferase"/>
</dbReference>
<dbReference type="Gene3D" id="3.40.630.30">
    <property type="match status" value="1"/>
</dbReference>
<accession>A0ABQ6NNH1</accession>
<sequence length="176" mass="20471">MFPVLETDRLLLREITCEDRSDIFACFSNKQVTMYYGQEALEHMDQAQALIDFFSRSYAEKRGIRWGIERKEAKNLIGTIGFNQWSPKHRRAEVGYELLPESWRNGYASEAISAVLRFGFHELKLNRIGAVVFKENVASNHLLTKLGFQQEGILRDYMVQDGKAHDTYIYSLLNRI</sequence>
<organism evidence="2 3">
    <name type="scientific">Paenibacillus glycanilyticus</name>
    <dbReference type="NCBI Taxonomy" id="126569"/>
    <lineage>
        <taxon>Bacteria</taxon>
        <taxon>Bacillati</taxon>
        <taxon>Bacillota</taxon>
        <taxon>Bacilli</taxon>
        <taxon>Bacillales</taxon>
        <taxon>Paenibacillaceae</taxon>
        <taxon>Paenibacillus</taxon>
    </lineage>
</organism>
<evidence type="ECO:0000313" key="2">
    <source>
        <dbReference type="EMBL" id="GMK46105.1"/>
    </source>
</evidence>
<gene>
    <name evidence="2" type="primary">yoaA</name>
    <name evidence="2" type="ORF">PghCCS26_32330</name>
</gene>
<dbReference type="RefSeq" id="WP_317980572.1">
    <property type="nucleotide sequence ID" value="NZ_BTCL01000010.1"/>
</dbReference>
<dbReference type="EMBL" id="BTCL01000010">
    <property type="protein sequence ID" value="GMK46105.1"/>
    <property type="molecule type" value="Genomic_DNA"/>
</dbReference>
<protein>
    <submittedName>
        <fullName evidence="2">N-acetyltransferase YoaA</fullName>
    </submittedName>
</protein>
<evidence type="ECO:0000259" key="1">
    <source>
        <dbReference type="PROSITE" id="PS51186"/>
    </source>
</evidence>
<dbReference type="SUPFAM" id="SSF55729">
    <property type="entry name" value="Acyl-CoA N-acyltransferases (Nat)"/>
    <property type="match status" value="1"/>
</dbReference>
<dbReference type="PANTHER" id="PTHR43792:SF9">
    <property type="entry name" value="RIBOSOMAL-PROTEIN-ALANINE ACETYLTRANSFERASE"/>
    <property type="match status" value="1"/>
</dbReference>
<name>A0ABQ6NNH1_9BACL</name>
<dbReference type="InterPro" id="IPR000182">
    <property type="entry name" value="GNAT_dom"/>
</dbReference>
<dbReference type="PANTHER" id="PTHR43792">
    <property type="entry name" value="GNAT FAMILY, PUTATIVE (AFU_ORTHOLOGUE AFUA_3G00765)-RELATED-RELATED"/>
    <property type="match status" value="1"/>
</dbReference>
<dbReference type="Pfam" id="PF13302">
    <property type="entry name" value="Acetyltransf_3"/>
    <property type="match status" value="1"/>
</dbReference>
<comment type="caution">
    <text evidence="2">The sequence shown here is derived from an EMBL/GenBank/DDBJ whole genome shotgun (WGS) entry which is preliminary data.</text>
</comment>
<keyword evidence="3" id="KW-1185">Reference proteome</keyword>
<evidence type="ECO:0000313" key="3">
    <source>
        <dbReference type="Proteomes" id="UP001285921"/>
    </source>
</evidence>
<feature type="domain" description="N-acetyltransferase" evidence="1">
    <location>
        <begin position="10"/>
        <end position="175"/>
    </location>
</feature>
<reference evidence="2 3" key="1">
    <citation type="submission" date="2023-05" db="EMBL/GenBank/DDBJ databases">
        <title>Draft genome of Paenibacillus sp. CCS26.</title>
        <authorList>
            <person name="Akita H."/>
            <person name="Shinto Y."/>
            <person name="Kimura Z."/>
        </authorList>
    </citation>
    <scope>NUCLEOTIDE SEQUENCE [LARGE SCALE GENOMIC DNA]</scope>
    <source>
        <strain evidence="2 3">CCS26</strain>
    </source>
</reference>
<proteinExistence type="predicted"/>
<dbReference type="InterPro" id="IPR016181">
    <property type="entry name" value="Acyl_CoA_acyltransferase"/>
</dbReference>